<protein>
    <submittedName>
        <fullName evidence="2">Uncharacterized protein</fullName>
    </submittedName>
</protein>
<evidence type="ECO:0000313" key="2">
    <source>
        <dbReference type="EnsemblMetazoa" id="GPPI009617-PA"/>
    </source>
</evidence>
<organism evidence="2 3">
    <name type="scientific">Glossina palpalis gambiensis</name>
    <dbReference type="NCBI Taxonomy" id="67801"/>
    <lineage>
        <taxon>Eukaryota</taxon>
        <taxon>Metazoa</taxon>
        <taxon>Ecdysozoa</taxon>
        <taxon>Arthropoda</taxon>
        <taxon>Hexapoda</taxon>
        <taxon>Insecta</taxon>
        <taxon>Pterygota</taxon>
        <taxon>Neoptera</taxon>
        <taxon>Endopterygota</taxon>
        <taxon>Diptera</taxon>
        <taxon>Brachycera</taxon>
        <taxon>Muscomorpha</taxon>
        <taxon>Hippoboscoidea</taxon>
        <taxon>Glossinidae</taxon>
        <taxon>Glossina</taxon>
    </lineage>
</organism>
<feature type="compositionally biased region" description="Polar residues" evidence="1">
    <location>
        <begin position="90"/>
        <end position="100"/>
    </location>
</feature>
<name>A0A1B0AV16_9MUSC</name>
<proteinExistence type="predicted"/>
<reference evidence="2" key="2">
    <citation type="submission" date="2020-05" db="UniProtKB">
        <authorList>
            <consortium name="EnsemblMetazoa"/>
        </authorList>
    </citation>
    <scope>IDENTIFICATION</scope>
    <source>
        <strain evidence="2">IAEA</strain>
    </source>
</reference>
<dbReference type="Proteomes" id="UP000092460">
    <property type="component" value="Unassembled WGS sequence"/>
</dbReference>
<dbReference type="VEuPathDB" id="VectorBase:GPPI009617"/>
<dbReference type="EMBL" id="JXJN01003868">
    <property type="status" value="NOT_ANNOTATED_CDS"/>
    <property type="molecule type" value="Genomic_DNA"/>
</dbReference>
<dbReference type="EnsemblMetazoa" id="GPPI009617-RA">
    <property type="protein sequence ID" value="GPPI009617-PA"/>
    <property type="gene ID" value="GPPI009617"/>
</dbReference>
<evidence type="ECO:0000256" key="1">
    <source>
        <dbReference type="SAM" id="MobiDB-lite"/>
    </source>
</evidence>
<dbReference type="AlphaFoldDB" id="A0A1B0AV16"/>
<sequence length="139" mass="15706">MKTLCMAKKKEHPRTTFHCASGIGRSLTAYIRMRRKFQRFSFCMSFILYVRRNSMRKVQLTKIGKKSVYCSTASCNVAIRRKRTLKSKPMSRTNSLLSTNLGGSKRRPLRSSSSLECSTAATPPFPGTEKLALTVCMPD</sequence>
<keyword evidence="3" id="KW-1185">Reference proteome</keyword>
<accession>A0A1B0AV16</accession>
<reference evidence="3" key="1">
    <citation type="submission" date="2015-01" db="EMBL/GenBank/DDBJ databases">
        <authorList>
            <person name="Aksoy S."/>
            <person name="Warren W."/>
            <person name="Wilson R.K."/>
        </authorList>
    </citation>
    <scope>NUCLEOTIDE SEQUENCE [LARGE SCALE GENOMIC DNA]</scope>
    <source>
        <strain evidence="3">IAEA</strain>
    </source>
</reference>
<dbReference type="EMBL" id="JXJN01003867">
    <property type="status" value="NOT_ANNOTATED_CDS"/>
    <property type="molecule type" value="Genomic_DNA"/>
</dbReference>
<feature type="region of interest" description="Disordered" evidence="1">
    <location>
        <begin position="88"/>
        <end position="121"/>
    </location>
</feature>
<evidence type="ECO:0000313" key="3">
    <source>
        <dbReference type="Proteomes" id="UP000092460"/>
    </source>
</evidence>